<dbReference type="InterPro" id="IPR014980">
    <property type="entry name" value="DOPA_dioxygen"/>
</dbReference>
<organism evidence="2 3">
    <name type="scientific">Brevundimonas pondensis</name>
    <dbReference type="NCBI Taxonomy" id="2774189"/>
    <lineage>
        <taxon>Bacteria</taxon>
        <taxon>Pseudomonadati</taxon>
        <taxon>Pseudomonadota</taxon>
        <taxon>Alphaproteobacteria</taxon>
        <taxon>Caulobacterales</taxon>
        <taxon>Caulobacteraceae</taxon>
        <taxon>Brevundimonas</taxon>
    </lineage>
</organism>
<evidence type="ECO:0000313" key="3">
    <source>
        <dbReference type="Proteomes" id="UP000663942"/>
    </source>
</evidence>
<dbReference type="InterPro" id="IPR006311">
    <property type="entry name" value="TAT_signal"/>
</dbReference>
<dbReference type="Pfam" id="PF08883">
    <property type="entry name" value="DOPA_dioxygen"/>
    <property type="match status" value="1"/>
</dbReference>
<dbReference type="PANTHER" id="PTHR36423:SF2">
    <property type="entry name" value="AFR070WP"/>
    <property type="match status" value="1"/>
</dbReference>
<sequence length="214" mass="23039">MVTTAETGREGALPSASRRALLVGGGAAAAAATAAVAASRPAEAAVQVGDESTLSPWGANPKGPPEPLPRGIDLPPAPRAYTEISSYHAHIYFNEDTAYRAAQLRDWVIHRFKVELGEWNEGPRGPHTTPSFYFGFANEQVPTVIPWLMLNHLGLKILIHPNTDDPYADHLINALWIGETQPVNAFRMARSAKAAGGDIERVHPNTLPTVPLET</sequence>
<gene>
    <name evidence="2" type="ORF">IFE19_06800</name>
</gene>
<keyword evidence="3" id="KW-1185">Reference proteome</keyword>
<evidence type="ECO:0000313" key="2">
    <source>
        <dbReference type="EMBL" id="QTC89033.1"/>
    </source>
</evidence>
<dbReference type="RefSeq" id="WP_207826693.1">
    <property type="nucleotide sequence ID" value="NZ_CP062006.1"/>
</dbReference>
<dbReference type="PANTHER" id="PTHR36423">
    <property type="entry name" value="AFR070WP"/>
    <property type="match status" value="1"/>
</dbReference>
<dbReference type="PROSITE" id="PS51318">
    <property type="entry name" value="TAT"/>
    <property type="match status" value="1"/>
</dbReference>
<proteinExistence type="predicted"/>
<name>A0ABX7SPU3_9CAUL</name>
<accession>A0ABX7SPU3</accession>
<protein>
    <submittedName>
        <fullName evidence="2">DOPA 4,5-dioxygenase family protein</fullName>
    </submittedName>
</protein>
<reference evidence="2 3" key="1">
    <citation type="submission" date="2020-09" db="EMBL/GenBank/DDBJ databases">
        <title>Brevundimonas sp. LVF1 isolated from an oligotrophic pond in Goettingen, Germany.</title>
        <authorList>
            <person name="Friedrich I."/>
            <person name="Klassen A."/>
            <person name="Neubauer H."/>
            <person name="Schneider D."/>
            <person name="Hertel R."/>
            <person name="Daniel R."/>
        </authorList>
    </citation>
    <scope>NUCLEOTIDE SEQUENCE [LARGE SCALE GENOMIC DNA]</scope>
    <source>
        <strain evidence="2 3">LVF1</strain>
    </source>
</reference>
<dbReference type="Proteomes" id="UP000663942">
    <property type="component" value="Chromosome"/>
</dbReference>
<dbReference type="Gene3D" id="3.30.70.1240">
    <property type="entry name" value="DOPA-like domains"/>
    <property type="match status" value="1"/>
</dbReference>
<feature type="region of interest" description="Disordered" evidence="1">
    <location>
        <begin position="40"/>
        <end position="71"/>
    </location>
</feature>
<dbReference type="InterPro" id="IPR023389">
    <property type="entry name" value="DOPA-like_sf"/>
</dbReference>
<dbReference type="SUPFAM" id="SSF143410">
    <property type="entry name" value="DOPA-like"/>
    <property type="match status" value="1"/>
</dbReference>
<dbReference type="EMBL" id="CP062006">
    <property type="protein sequence ID" value="QTC89033.1"/>
    <property type="molecule type" value="Genomic_DNA"/>
</dbReference>
<evidence type="ECO:0000256" key="1">
    <source>
        <dbReference type="SAM" id="MobiDB-lite"/>
    </source>
</evidence>